<evidence type="ECO:0000256" key="5">
    <source>
        <dbReference type="SAM" id="Phobius"/>
    </source>
</evidence>
<name>A0ABD2JTW5_9BILA</name>
<dbReference type="PANTHER" id="PTHR23360">
    <property type="entry name" value="G-PROTEIN COUPLED RECEPTORS FAMILY 1 PROFILE DOMAIN-CONTAINING PROTEIN-RELATED"/>
    <property type="match status" value="1"/>
</dbReference>
<evidence type="ECO:0000256" key="2">
    <source>
        <dbReference type="ARBA" id="ARBA00022692"/>
    </source>
</evidence>
<feature type="transmembrane region" description="Helical" evidence="5">
    <location>
        <begin position="227"/>
        <end position="248"/>
    </location>
</feature>
<dbReference type="SMART" id="SM01381">
    <property type="entry name" value="7TM_GPCR_Srsx"/>
    <property type="match status" value="1"/>
</dbReference>
<dbReference type="CDD" id="cd00637">
    <property type="entry name" value="7tm_classA_rhodopsin-like"/>
    <property type="match status" value="1"/>
</dbReference>
<evidence type="ECO:0000259" key="6">
    <source>
        <dbReference type="PROSITE" id="PS50262"/>
    </source>
</evidence>
<dbReference type="Pfam" id="PF10320">
    <property type="entry name" value="7TM_GPCR_Srsx"/>
    <property type="match status" value="1"/>
</dbReference>
<dbReference type="InterPro" id="IPR017452">
    <property type="entry name" value="GPCR_Rhodpsn_7TM"/>
</dbReference>
<comment type="caution">
    <text evidence="7">The sequence shown here is derived from an EMBL/GenBank/DDBJ whole genome shotgun (WGS) entry which is preliminary data.</text>
</comment>
<feature type="transmembrane region" description="Helical" evidence="5">
    <location>
        <begin position="24"/>
        <end position="49"/>
    </location>
</feature>
<dbReference type="InterPro" id="IPR047130">
    <property type="entry name" value="7TM_GPCR_Srsx_nematod"/>
</dbReference>
<dbReference type="Gene3D" id="1.20.1070.10">
    <property type="entry name" value="Rhodopsin 7-helix transmembrane proteins"/>
    <property type="match status" value="1"/>
</dbReference>
<accession>A0ABD2JTW5</accession>
<dbReference type="PANTHER" id="PTHR23360:SF5">
    <property type="entry name" value="G-PROTEIN COUPLED RECEPTORS FAMILY 1 PROFILE DOMAIN-CONTAINING PROTEIN"/>
    <property type="match status" value="1"/>
</dbReference>
<reference evidence="7 8" key="1">
    <citation type="submission" date="2024-10" db="EMBL/GenBank/DDBJ databases">
        <authorList>
            <person name="Kim D."/>
        </authorList>
    </citation>
    <scope>NUCLEOTIDE SEQUENCE [LARGE SCALE GENOMIC DNA]</scope>
    <source>
        <strain evidence="7">BH-2024</strain>
    </source>
</reference>
<feature type="domain" description="G-protein coupled receptors family 1 profile" evidence="6">
    <location>
        <begin position="41"/>
        <end position="292"/>
    </location>
</feature>
<evidence type="ECO:0000256" key="3">
    <source>
        <dbReference type="ARBA" id="ARBA00022989"/>
    </source>
</evidence>
<dbReference type="PROSITE" id="PS50262">
    <property type="entry name" value="G_PROTEIN_RECEP_F1_2"/>
    <property type="match status" value="1"/>
</dbReference>
<keyword evidence="8" id="KW-1185">Reference proteome</keyword>
<dbReference type="AlphaFoldDB" id="A0ABD2JTW5"/>
<feature type="transmembrane region" description="Helical" evidence="5">
    <location>
        <begin position="189"/>
        <end position="206"/>
    </location>
</feature>
<dbReference type="SUPFAM" id="SSF81321">
    <property type="entry name" value="Family A G protein-coupled receptor-like"/>
    <property type="match status" value="1"/>
</dbReference>
<proteinExistence type="predicted"/>
<evidence type="ECO:0000256" key="4">
    <source>
        <dbReference type="ARBA" id="ARBA00023136"/>
    </source>
</evidence>
<dbReference type="Proteomes" id="UP001620626">
    <property type="component" value="Unassembled WGS sequence"/>
</dbReference>
<keyword evidence="3 5" id="KW-1133">Transmembrane helix</keyword>
<organism evidence="7 8">
    <name type="scientific">Heterodera trifolii</name>
    <dbReference type="NCBI Taxonomy" id="157864"/>
    <lineage>
        <taxon>Eukaryota</taxon>
        <taxon>Metazoa</taxon>
        <taxon>Ecdysozoa</taxon>
        <taxon>Nematoda</taxon>
        <taxon>Chromadorea</taxon>
        <taxon>Rhabditida</taxon>
        <taxon>Tylenchina</taxon>
        <taxon>Tylenchomorpha</taxon>
        <taxon>Tylenchoidea</taxon>
        <taxon>Heteroderidae</taxon>
        <taxon>Heteroderinae</taxon>
        <taxon>Heterodera</taxon>
    </lineage>
</organism>
<gene>
    <name evidence="7" type="ORF">niasHT_027352</name>
</gene>
<keyword evidence="2 5" id="KW-0812">Transmembrane</keyword>
<keyword evidence="4 5" id="KW-0472">Membrane</keyword>
<feature type="transmembrane region" description="Helical" evidence="5">
    <location>
        <begin position="61"/>
        <end position="81"/>
    </location>
</feature>
<protein>
    <recommendedName>
        <fullName evidence="6">G-protein coupled receptors family 1 profile domain-containing protein</fullName>
    </recommendedName>
</protein>
<comment type="subcellular location">
    <subcellularLocation>
        <location evidence="1">Membrane</location>
    </subcellularLocation>
</comment>
<dbReference type="InterPro" id="IPR000276">
    <property type="entry name" value="GPCR_Rhodpsn"/>
</dbReference>
<dbReference type="EMBL" id="JBICBT010000906">
    <property type="protein sequence ID" value="KAL3094024.1"/>
    <property type="molecule type" value="Genomic_DNA"/>
</dbReference>
<evidence type="ECO:0000313" key="8">
    <source>
        <dbReference type="Proteomes" id="UP001620626"/>
    </source>
</evidence>
<evidence type="ECO:0000313" key="7">
    <source>
        <dbReference type="EMBL" id="KAL3094024.1"/>
    </source>
</evidence>
<sequence>MENQTNNSQNSFTEAQLALLRTSIFVFSVTKSVLCLIGILLNLSLIYVTVRAKWLHGICNIFLLIYDASLIPFLAGVPFYLNQFAQGYPSMKVSECLMFQFVPLFLFCGSFPLMLFIAIDRLIGAVFPIKYRSVKKWSAVGIALVLCALYSFCYMIIALQNALRAQLPIACTTTASLGSAVNALAKTNFALESIAIFIYIFIWLHMNKMDKKSRKENGNSTVDVRRLFKSLFSILLVDFVGWSTNSISITLLDLIGFSSASPKTTDRIIYFFITSSLNYMTYISACSNSIVLYSLSQDYQRAFDQFLPNWVVKLKNAICRKPNTLVVPNNAIIVAARQMNSNKNNQSKSATTK</sequence>
<dbReference type="InterPro" id="IPR019424">
    <property type="entry name" value="7TM_GPCR_Srsx"/>
</dbReference>
<feature type="transmembrane region" description="Helical" evidence="5">
    <location>
        <begin position="139"/>
        <end position="159"/>
    </location>
</feature>
<evidence type="ECO:0000256" key="1">
    <source>
        <dbReference type="ARBA" id="ARBA00004370"/>
    </source>
</evidence>
<dbReference type="GO" id="GO:0016020">
    <property type="term" value="C:membrane"/>
    <property type="evidence" value="ECO:0007669"/>
    <property type="project" value="UniProtKB-SubCell"/>
</dbReference>
<feature type="transmembrane region" description="Helical" evidence="5">
    <location>
        <begin position="101"/>
        <end position="119"/>
    </location>
</feature>
<feature type="transmembrane region" description="Helical" evidence="5">
    <location>
        <begin position="268"/>
        <end position="293"/>
    </location>
</feature>